<reference evidence="1" key="1">
    <citation type="submission" date="2019-03" db="EMBL/GenBank/DDBJ databases">
        <authorList>
            <consortium name="Pathogen Informatics"/>
        </authorList>
    </citation>
    <scope>NUCLEOTIDE SEQUENCE</scope>
    <source>
        <strain evidence="1">5012STDY7626358</strain>
    </source>
</reference>
<organism evidence="1">
    <name type="scientific">Klebsiella pneumoniae</name>
    <dbReference type="NCBI Taxonomy" id="573"/>
    <lineage>
        <taxon>Bacteria</taxon>
        <taxon>Pseudomonadati</taxon>
        <taxon>Pseudomonadota</taxon>
        <taxon>Gammaproteobacteria</taxon>
        <taxon>Enterobacterales</taxon>
        <taxon>Enterobacteriaceae</taxon>
        <taxon>Klebsiella/Raoultella group</taxon>
        <taxon>Klebsiella</taxon>
        <taxon>Klebsiella pneumoniae complex</taxon>
    </lineage>
</organism>
<accession>A0A486RRH2</accession>
<proteinExistence type="predicted"/>
<sequence length="202" mass="22936">MSRKGRPVQAQRRPAMGIRRQAPVFARWRLRLTGPTNCDKCHGNVGRRKRSAARQWASGARRLFCPVAAAPYRAYELRQMSRKRRPAQAQRRPAMGIRRQAPVFARWRLRLTGPTNCDKCHGKVGRCKRSAARQWASGARRLFCPVAAAPYRAYELRQMSRKRRPAQAQRRPAMGIRRQEPVLPGGGCALPGLRAATNVMET</sequence>
<name>A0A486RRH2_KLEPN</name>
<dbReference type="EMBL" id="CAAHDD010000001">
    <property type="protein sequence ID" value="VGM04658.1"/>
    <property type="molecule type" value="Genomic_DNA"/>
</dbReference>
<dbReference type="AlphaFoldDB" id="A0A486RRH2"/>
<gene>
    <name evidence="1" type="ORF">SAMEA4873559_00387</name>
</gene>
<evidence type="ECO:0000313" key="1">
    <source>
        <dbReference type="EMBL" id="VGM04658.1"/>
    </source>
</evidence>
<protein>
    <submittedName>
        <fullName evidence="1">Uncharacterized protein</fullName>
    </submittedName>
</protein>